<dbReference type="PROSITE" id="PS50011">
    <property type="entry name" value="PROTEIN_KINASE_DOM"/>
    <property type="match status" value="1"/>
</dbReference>
<feature type="domain" description="Protein kinase" evidence="4">
    <location>
        <begin position="65"/>
        <end position="356"/>
    </location>
</feature>
<dbReference type="InterPro" id="IPR000719">
    <property type="entry name" value="Prot_kinase_dom"/>
</dbReference>
<dbReference type="Pfam" id="PF00069">
    <property type="entry name" value="Pkinase"/>
    <property type="match status" value="1"/>
</dbReference>
<keyword evidence="6" id="KW-1185">Reference proteome</keyword>
<dbReference type="GO" id="GO:0004674">
    <property type="term" value="F:protein serine/threonine kinase activity"/>
    <property type="evidence" value="ECO:0007669"/>
    <property type="project" value="TreeGrafter"/>
</dbReference>
<dbReference type="SUPFAM" id="SSF56112">
    <property type="entry name" value="Protein kinase-like (PK-like)"/>
    <property type="match status" value="1"/>
</dbReference>
<dbReference type="Proteomes" id="UP000790347">
    <property type="component" value="Unassembled WGS sequence"/>
</dbReference>
<gene>
    <name evidence="5" type="ORF">DERF_002092</name>
</gene>
<protein>
    <recommendedName>
        <fullName evidence="4">Protein kinase domain-containing protein</fullName>
    </recommendedName>
</protein>
<dbReference type="AlphaFoldDB" id="A0A922IAT9"/>
<dbReference type="GO" id="GO:0035556">
    <property type="term" value="P:intracellular signal transduction"/>
    <property type="evidence" value="ECO:0007669"/>
    <property type="project" value="TreeGrafter"/>
</dbReference>
<evidence type="ECO:0000256" key="2">
    <source>
        <dbReference type="ARBA" id="ARBA00022840"/>
    </source>
</evidence>
<dbReference type="PANTHER" id="PTHR24346">
    <property type="entry name" value="MAP/MICROTUBULE AFFINITY-REGULATING KINASE"/>
    <property type="match status" value="1"/>
</dbReference>
<keyword evidence="2" id="KW-0067">ATP-binding</keyword>
<dbReference type="EMBL" id="ASGP02000001">
    <property type="protein sequence ID" value="KAH9528121.1"/>
    <property type="molecule type" value="Genomic_DNA"/>
</dbReference>
<keyword evidence="1" id="KW-0547">Nucleotide-binding</keyword>
<dbReference type="GO" id="GO:0005524">
    <property type="term" value="F:ATP binding"/>
    <property type="evidence" value="ECO:0007669"/>
    <property type="project" value="UniProtKB-KW"/>
</dbReference>
<reference evidence="5" key="1">
    <citation type="submission" date="2013-05" db="EMBL/GenBank/DDBJ databases">
        <authorList>
            <person name="Yim A.K.Y."/>
            <person name="Chan T.F."/>
            <person name="Ji K.M."/>
            <person name="Liu X.Y."/>
            <person name="Zhou J.W."/>
            <person name="Li R.Q."/>
            <person name="Yang K.Y."/>
            <person name="Li J."/>
            <person name="Li M."/>
            <person name="Law P.T.W."/>
            <person name="Wu Y.L."/>
            <person name="Cai Z.L."/>
            <person name="Qin H."/>
            <person name="Bao Y."/>
            <person name="Leung R.K.K."/>
            <person name="Ng P.K.S."/>
            <person name="Zou J."/>
            <person name="Zhong X.J."/>
            <person name="Ran P.X."/>
            <person name="Zhong N.S."/>
            <person name="Liu Z.G."/>
            <person name="Tsui S.K.W."/>
        </authorList>
    </citation>
    <scope>NUCLEOTIDE SEQUENCE</scope>
    <source>
        <strain evidence="5">Derf</strain>
        <tissue evidence="5">Whole organism</tissue>
    </source>
</reference>
<dbReference type="PANTHER" id="PTHR24346:SF30">
    <property type="entry name" value="MATERNAL EMBRYONIC LEUCINE ZIPPER KINASE"/>
    <property type="match status" value="1"/>
</dbReference>
<dbReference type="Gene3D" id="1.10.510.10">
    <property type="entry name" value="Transferase(Phosphotransferase) domain 1"/>
    <property type="match status" value="1"/>
</dbReference>
<dbReference type="GO" id="GO:0005737">
    <property type="term" value="C:cytoplasm"/>
    <property type="evidence" value="ECO:0007669"/>
    <property type="project" value="TreeGrafter"/>
</dbReference>
<evidence type="ECO:0000256" key="1">
    <source>
        <dbReference type="ARBA" id="ARBA00022741"/>
    </source>
</evidence>
<evidence type="ECO:0000259" key="4">
    <source>
        <dbReference type="PROSITE" id="PS50011"/>
    </source>
</evidence>
<evidence type="ECO:0000313" key="5">
    <source>
        <dbReference type="EMBL" id="KAH9528121.1"/>
    </source>
</evidence>
<dbReference type="InterPro" id="IPR011009">
    <property type="entry name" value="Kinase-like_dom_sf"/>
</dbReference>
<name>A0A922IAT9_DERFA</name>
<organism evidence="5 6">
    <name type="scientific">Dermatophagoides farinae</name>
    <name type="common">American house dust mite</name>
    <dbReference type="NCBI Taxonomy" id="6954"/>
    <lineage>
        <taxon>Eukaryota</taxon>
        <taxon>Metazoa</taxon>
        <taxon>Ecdysozoa</taxon>
        <taxon>Arthropoda</taxon>
        <taxon>Chelicerata</taxon>
        <taxon>Arachnida</taxon>
        <taxon>Acari</taxon>
        <taxon>Acariformes</taxon>
        <taxon>Sarcoptiformes</taxon>
        <taxon>Astigmata</taxon>
        <taxon>Psoroptidia</taxon>
        <taxon>Analgoidea</taxon>
        <taxon>Pyroglyphidae</taxon>
        <taxon>Dermatophagoidinae</taxon>
        <taxon>Dermatophagoides</taxon>
    </lineage>
</organism>
<accession>A0A922IAT9</accession>
<proteinExistence type="predicted"/>
<evidence type="ECO:0000256" key="3">
    <source>
        <dbReference type="SAM" id="MobiDB-lite"/>
    </source>
</evidence>
<reference evidence="5" key="2">
    <citation type="journal article" date="2022" name="Res Sq">
        <title>Comparative Genomics Reveals Insights into the Divergent Evolution of Astigmatic Mites and Household Pest Adaptations.</title>
        <authorList>
            <person name="Xiong Q."/>
            <person name="Wan A.T.-Y."/>
            <person name="Liu X.-Y."/>
            <person name="Fung C.S.-H."/>
            <person name="Xiao X."/>
            <person name="Malainual N."/>
            <person name="Hou J."/>
            <person name="Wang L."/>
            <person name="Wang M."/>
            <person name="Yang K."/>
            <person name="Cui Y."/>
            <person name="Leung E."/>
            <person name="Nong W."/>
            <person name="Shin S.-K."/>
            <person name="Au S."/>
            <person name="Jeong K.Y."/>
            <person name="Chew F.T."/>
            <person name="Hui J."/>
            <person name="Leung T.F."/>
            <person name="Tungtrongchitr A."/>
            <person name="Zhong N."/>
            <person name="Liu Z."/>
            <person name="Tsui S."/>
        </authorList>
    </citation>
    <scope>NUCLEOTIDE SEQUENCE</scope>
    <source>
        <strain evidence="5">Derf</strain>
        <tissue evidence="5">Whole organism</tissue>
    </source>
</reference>
<comment type="caution">
    <text evidence="5">The sequence shown here is derived from an EMBL/GenBank/DDBJ whole genome shotgun (WGS) entry which is preliminary data.</text>
</comment>
<feature type="region of interest" description="Disordered" evidence="3">
    <location>
        <begin position="799"/>
        <end position="828"/>
    </location>
</feature>
<sequence>MWNNLISNSSYSLPNLVDPFVIESNQIRRQQHQHDEKHKMNRFHHDVDVDNDNNDDDKNILPGYLLYDDRLHEGRFGCVRLGIHRLTMVNVVVKIINKNRFKDEFDYRMICAEIDALKHLNHHSNIARLLQFDEIGNNIFIVQEYCSRGNLDSYIEKILYENEINHHHEKNRLLSIGDVVRIFTDLVECLTFVQEYCGIYHGAIKPANILFDHNNQIKLIGFCPTYLFGQNNRQKSENLVKLQYTEYDVYQPPECWSSSSSSNIKRYRIYLPTLDVWSCGILLYEMLTNSKPFTISTLMKNSPISKQIKQSGIFQNRKELTLSYNGDGVLDLIEQMLKINPMERIRMKHILQHPWLKNGWCSNTDISYDNSCDDANAIDSNLIVSPETMAATIYSKDRNKTKKFHEITNEKIERLDNDILDECLRLHSNEVNDVLELRSNILYKHCYHTATYWLIHQNSEYYHKQCKLMMVNNGNNRTKYKTTVPITNKNIVVHRNELLENKKSYQNSVYDSRYISNDGEDFGFLNTTITTDDYDDYDGNEFLDSGIQKDFMDGNIVQKLEKRQQFSKFRNCSIIKYSENCHHDVDVVDNPIVWESKRNRKCFQGNVDDHDDDDKMTSTTITSTTNESNDSCCLLNEEFQNHINESKRLKSIANSDTVDDETNMKKKSFTLKLLFSGLTKKFSSNMSHINSLLNFHSQGHRRSLNPNQKESSSCTNSPCKTEMYQLKQQQHTRSYDQINIYGHFNIEDYHCRKSLFSDHQKHLVNDSMIMCRGKKKSRPSIDNFWRKYSENERIYDEPTTNVCNSSSNNSSSNSCSSVSTSSSNENHTSSSTLIITSYDCYDDCIQAAIHILKKKGINFKEQPSRRNGTRQLRCCVSISNRIILAFRMDFFQTDPRMFILIRMKKIRGQMNDFKIICNNLTKYFKTKSMINTNDL</sequence>
<evidence type="ECO:0000313" key="6">
    <source>
        <dbReference type="Proteomes" id="UP000790347"/>
    </source>
</evidence>